<organism evidence="1">
    <name type="scientific">Macaca fascicularis</name>
    <name type="common">Crab-eating macaque</name>
    <name type="synonym">Cynomolgus monkey</name>
    <dbReference type="NCBI Taxonomy" id="9541"/>
    <lineage>
        <taxon>Eukaryota</taxon>
        <taxon>Metazoa</taxon>
        <taxon>Chordata</taxon>
        <taxon>Craniata</taxon>
        <taxon>Vertebrata</taxon>
        <taxon>Euteleostomi</taxon>
        <taxon>Mammalia</taxon>
        <taxon>Eutheria</taxon>
        <taxon>Euarchontoglires</taxon>
        <taxon>Primates</taxon>
        <taxon>Haplorrhini</taxon>
        <taxon>Catarrhini</taxon>
        <taxon>Cercopithecidae</taxon>
        <taxon>Cercopithecinae</taxon>
        <taxon>Macaca</taxon>
    </lineage>
</organism>
<proteinExistence type="evidence at transcript level"/>
<sequence>MCFDDVICQSRAIPGYISCSSAALNQMAPYSFEAVNAP</sequence>
<reference evidence="1" key="1">
    <citation type="journal article" date="2007" name="PLoS Biol.">
        <title>Rate of evolution in brain-expressed genes in humans and other primates.</title>
        <authorList>
            <person name="Wang H.-Y."/>
            <person name="Chien H.-C."/>
            <person name="Osada N."/>
            <person name="Hashimoto K."/>
            <person name="Sugano S."/>
            <person name="Gojobori T."/>
            <person name="Chou C.-K."/>
            <person name="Tsai S.-F."/>
            <person name="Wu C.-I."/>
            <person name="Shen C.-K.J."/>
        </authorList>
    </citation>
    <scope>NUCLEOTIDE SEQUENCE</scope>
</reference>
<dbReference type="AlphaFoldDB" id="I7GMK4"/>
<name>I7GMK4_MACFA</name>
<dbReference type="EMBL" id="AB172246">
    <property type="protein sequence ID" value="BAE89308.1"/>
    <property type="molecule type" value="mRNA"/>
</dbReference>
<evidence type="ECO:0000313" key="1">
    <source>
        <dbReference type="EMBL" id="BAE89308.1"/>
    </source>
</evidence>
<accession>I7GMK4</accession>
<protein>
    <submittedName>
        <fullName evidence="1">Macaca fascicularis brain cDNA clone: QflA-17284, similar to human FLJ43339 protein (FLJ43339), mRNA, RefSeq: NM_207380.1</fullName>
    </submittedName>
</protein>